<accession>A0ABS2WP78</accession>
<keyword evidence="2" id="KW-1185">Reference proteome</keyword>
<protein>
    <submittedName>
        <fullName evidence="1">Uncharacterized protein</fullName>
    </submittedName>
</protein>
<proteinExistence type="predicted"/>
<dbReference type="EMBL" id="JAFHKK010000002">
    <property type="protein sequence ID" value="MBN2963365.1"/>
    <property type="molecule type" value="Genomic_DNA"/>
</dbReference>
<dbReference type="RefSeq" id="WP_205457808.1">
    <property type="nucleotide sequence ID" value="NZ_JAFHKK010000002.1"/>
</dbReference>
<dbReference type="Proteomes" id="UP000703590">
    <property type="component" value="Unassembled WGS sequence"/>
</dbReference>
<organism evidence="1 2">
    <name type="scientific">Sulfurospirillum tamanense</name>
    <dbReference type="NCBI Taxonomy" id="2813362"/>
    <lineage>
        <taxon>Bacteria</taxon>
        <taxon>Pseudomonadati</taxon>
        <taxon>Campylobacterota</taxon>
        <taxon>Epsilonproteobacteria</taxon>
        <taxon>Campylobacterales</taxon>
        <taxon>Sulfurospirillaceae</taxon>
        <taxon>Sulfurospirillum</taxon>
    </lineage>
</organism>
<name>A0ABS2WP78_9BACT</name>
<evidence type="ECO:0000313" key="1">
    <source>
        <dbReference type="EMBL" id="MBN2963365.1"/>
    </source>
</evidence>
<evidence type="ECO:0000313" key="2">
    <source>
        <dbReference type="Proteomes" id="UP000703590"/>
    </source>
</evidence>
<comment type="caution">
    <text evidence="1">The sequence shown here is derived from an EMBL/GenBank/DDBJ whole genome shotgun (WGS) entry which is preliminary data.</text>
</comment>
<gene>
    <name evidence="1" type="ORF">JWV37_01100</name>
</gene>
<sequence>MKSIKEVVENYEVTRATLHNWKKTKPRLYKLLRTDNDDQLRELLVVLSHYAQTLTPCFTCKEVEQIVLLELNFKDTKSVLEIEYLFLEKMRNEPLHSLRETMPLFTKLSSLNPVEKYLLKRALQSVQAKREKKEPLEPLIEHYFKGFVFSRQ</sequence>
<reference evidence="1" key="2">
    <citation type="submission" date="2021-02" db="EMBL/GenBank/DDBJ databases">
        <authorList>
            <person name="Merkel A.Y."/>
        </authorList>
    </citation>
    <scope>NUCLEOTIDE SEQUENCE</scope>
    <source>
        <strain evidence="1">T05b</strain>
    </source>
</reference>
<reference evidence="1" key="1">
    <citation type="submission" date="2021-02" db="EMBL/GenBank/DDBJ databases">
        <title>Sulfurospirillum tamanensis sp. nov.</title>
        <authorList>
            <person name="Frolova A."/>
            <person name="Merkel A."/>
            <person name="Slobodkin A."/>
        </authorList>
    </citation>
    <scope>NUCLEOTIDE SEQUENCE</scope>
    <source>
        <strain evidence="1">T05b</strain>
    </source>
</reference>